<sequence length="108" mass="11979">MPLLTVAEVVLLGMELFIPLSAVPVGGKSQPWFRRSCKAALRPSRSVKREIAKAKWEHIDRFGEKLAHLPSGTRAIWSLAKAVQGNFCQPSIPPLHREDDSLAHTAKE</sequence>
<keyword evidence="3" id="KW-1185">Reference proteome</keyword>
<protein>
    <submittedName>
        <fullName evidence="2">Uncharacterized protein</fullName>
    </submittedName>
</protein>
<name>A0A821SZD0_9NEOP</name>
<evidence type="ECO:0000256" key="1">
    <source>
        <dbReference type="SAM" id="SignalP"/>
    </source>
</evidence>
<reference evidence="2" key="1">
    <citation type="submission" date="2021-02" db="EMBL/GenBank/DDBJ databases">
        <authorList>
            <person name="Steward A R."/>
        </authorList>
    </citation>
    <scope>NUCLEOTIDE SEQUENCE</scope>
</reference>
<organism evidence="2 3">
    <name type="scientific">Pieris macdunnoughi</name>
    <dbReference type="NCBI Taxonomy" id="345717"/>
    <lineage>
        <taxon>Eukaryota</taxon>
        <taxon>Metazoa</taxon>
        <taxon>Ecdysozoa</taxon>
        <taxon>Arthropoda</taxon>
        <taxon>Hexapoda</taxon>
        <taxon>Insecta</taxon>
        <taxon>Pterygota</taxon>
        <taxon>Neoptera</taxon>
        <taxon>Endopterygota</taxon>
        <taxon>Lepidoptera</taxon>
        <taxon>Glossata</taxon>
        <taxon>Ditrysia</taxon>
        <taxon>Papilionoidea</taxon>
        <taxon>Pieridae</taxon>
        <taxon>Pierinae</taxon>
        <taxon>Pieris</taxon>
    </lineage>
</organism>
<keyword evidence="1" id="KW-0732">Signal</keyword>
<dbReference type="EMBL" id="CAJOBZ010000021">
    <property type="protein sequence ID" value="CAF4864432.1"/>
    <property type="molecule type" value="Genomic_DNA"/>
</dbReference>
<proteinExistence type="predicted"/>
<dbReference type="AlphaFoldDB" id="A0A821SZD0"/>
<evidence type="ECO:0000313" key="2">
    <source>
        <dbReference type="EMBL" id="CAF4864432.1"/>
    </source>
</evidence>
<dbReference type="OrthoDB" id="10065625at2759"/>
<comment type="caution">
    <text evidence="2">The sequence shown here is derived from an EMBL/GenBank/DDBJ whole genome shotgun (WGS) entry which is preliminary data.</text>
</comment>
<gene>
    <name evidence="2" type="ORF">PMACD_LOCUS8191</name>
</gene>
<feature type="chain" id="PRO_5032585738" evidence="1">
    <location>
        <begin position="23"/>
        <end position="108"/>
    </location>
</feature>
<evidence type="ECO:0000313" key="3">
    <source>
        <dbReference type="Proteomes" id="UP000663880"/>
    </source>
</evidence>
<feature type="signal peptide" evidence="1">
    <location>
        <begin position="1"/>
        <end position="22"/>
    </location>
</feature>
<accession>A0A821SZD0</accession>
<dbReference type="Proteomes" id="UP000663880">
    <property type="component" value="Unassembled WGS sequence"/>
</dbReference>